<keyword evidence="5" id="KW-1185">Reference proteome</keyword>
<evidence type="ECO:0000256" key="2">
    <source>
        <dbReference type="SAM" id="MobiDB-lite"/>
    </source>
</evidence>
<keyword evidence="3" id="KW-0472">Membrane</keyword>
<name>A0A0D8Y201_DICVI</name>
<keyword evidence="1" id="KW-0175">Coiled coil</keyword>
<evidence type="ECO:0000256" key="1">
    <source>
        <dbReference type="SAM" id="Coils"/>
    </source>
</evidence>
<feature type="transmembrane region" description="Helical" evidence="3">
    <location>
        <begin position="35"/>
        <end position="54"/>
    </location>
</feature>
<proteinExistence type="predicted"/>
<evidence type="ECO:0000313" key="5">
    <source>
        <dbReference type="Proteomes" id="UP000053766"/>
    </source>
</evidence>
<reference evidence="5" key="2">
    <citation type="journal article" date="2016" name="Sci. Rep.">
        <title>Dictyocaulus viviparus genome, variome and transcriptome elucidate lungworm biology and support future intervention.</title>
        <authorList>
            <person name="McNulty S.N."/>
            <person name="Strube C."/>
            <person name="Rosa B.A."/>
            <person name="Martin J.C."/>
            <person name="Tyagi R."/>
            <person name="Choi Y.J."/>
            <person name="Wang Q."/>
            <person name="Hallsworth Pepin K."/>
            <person name="Zhang X."/>
            <person name="Ozersky P."/>
            <person name="Wilson R.K."/>
            <person name="Sternberg P.W."/>
            <person name="Gasser R.B."/>
            <person name="Mitreva M."/>
        </authorList>
    </citation>
    <scope>NUCLEOTIDE SEQUENCE [LARGE SCALE GENOMIC DNA]</scope>
    <source>
        <strain evidence="5">HannoverDv2000</strain>
    </source>
</reference>
<dbReference type="AlphaFoldDB" id="A0A0D8Y201"/>
<dbReference type="EMBL" id="KN716199">
    <property type="protein sequence ID" value="KJH50705.1"/>
    <property type="molecule type" value="Genomic_DNA"/>
</dbReference>
<keyword evidence="3" id="KW-1133">Transmembrane helix</keyword>
<dbReference type="Proteomes" id="UP000053766">
    <property type="component" value="Unassembled WGS sequence"/>
</dbReference>
<sequence>MSHGFCRKFSSKNRLHCFCVVIRITNNRLKSYSRYAVITLIYMIILHSTTCSLLRRLKRRKKIEVESPLPPQQSSSAKVQDPPMPCTSSLSQMDTMLNRTQDSSRRIISIRPSTKSRMPTLEKYPTMSVTSMQEKENCDDYLNALGEKVPSGRNTVEETQSTVSSLAENKKQCKKRRKKAKMERSNTMDSIPVCQFPNFFTYR</sequence>
<organism evidence="4 5">
    <name type="scientific">Dictyocaulus viviparus</name>
    <name type="common">Bovine lungworm</name>
    <dbReference type="NCBI Taxonomy" id="29172"/>
    <lineage>
        <taxon>Eukaryota</taxon>
        <taxon>Metazoa</taxon>
        <taxon>Ecdysozoa</taxon>
        <taxon>Nematoda</taxon>
        <taxon>Chromadorea</taxon>
        <taxon>Rhabditida</taxon>
        <taxon>Rhabditina</taxon>
        <taxon>Rhabditomorpha</taxon>
        <taxon>Strongyloidea</taxon>
        <taxon>Metastrongylidae</taxon>
        <taxon>Dictyocaulus</taxon>
    </lineage>
</organism>
<protein>
    <submittedName>
        <fullName evidence="4">Uncharacterized protein</fullName>
    </submittedName>
</protein>
<reference evidence="4 5" key="1">
    <citation type="submission" date="2013-11" db="EMBL/GenBank/DDBJ databases">
        <title>Draft genome of the bovine lungworm Dictyocaulus viviparus.</title>
        <authorList>
            <person name="Mitreva M."/>
        </authorList>
    </citation>
    <scope>NUCLEOTIDE SEQUENCE [LARGE SCALE GENOMIC DNA]</scope>
    <source>
        <strain evidence="4 5">HannoverDv2000</strain>
    </source>
</reference>
<accession>A0A0D8Y201</accession>
<evidence type="ECO:0000256" key="3">
    <source>
        <dbReference type="SAM" id="Phobius"/>
    </source>
</evidence>
<gene>
    <name evidence="4" type="ORF">DICVIV_03145</name>
</gene>
<evidence type="ECO:0000313" key="4">
    <source>
        <dbReference type="EMBL" id="KJH50705.1"/>
    </source>
</evidence>
<feature type="coiled-coil region" evidence="1">
    <location>
        <begin position="156"/>
        <end position="183"/>
    </location>
</feature>
<feature type="region of interest" description="Disordered" evidence="2">
    <location>
        <begin position="64"/>
        <end position="86"/>
    </location>
</feature>
<keyword evidence="3" id="KW-0812">Transmembrane</keyword>